<dbReference type="EMBL" id="ML994610">
    <property type="protein sequence ID" value="KAF2195931.1"/>
    <property type="molecule type" value="Genomic_DNA"/>
</dbReference>
<dbReference type="OrthoDB" id="2143914at2759"/>
<dbReference type="PROSITE" id="PS51294">
    <property type="entry name" value="HTH_MYB"/>
    <property type="match status" value="3"/>
</dbReference>
<keyword evidence="4" id="KW-0539">Nucleus</keyword>
<keyword evidence="2" id="KW-0238">DNA-binding</keyword>
<dbReference type="InterPro" id="IPR017930">
    <property type="entry name" value="Myb_dom"/>
</dbReference>
<sequence length="151" mass="17494">MMITPKRWTDTEDDALRAAIREQEHHTAPNWVTIASRVPGRSNKDCRKRWAKIDDRMRKGAWASEEDERLREAIDKFGFRWSVVSKAVGNRSADQCQKRYRNALNPELSNANWSADEDATLISLVTQMGRNWSAICENHFPHRSPLSLSNR</sequence>
<evidence type="ECO:0008006" key="9">
    <source>
        <dbReference type="Google" id="ProtNLM"/>
    </source>
</evidence>
<dbReference type="Gene3D" id="1.10.10.60">
    <property type="entry name" value="Homeodomain-like"/>
    <property type="match status" value="3"/>
</dbReference>
<evidence type="ECO:0000259" key="5">
    <source>
        <dbReference type="PROSITE" id="PS50090"/>
    </source>
</evidence>
<keyword evidence="3" id="KW-0804">Transcription</keyword>
<organism evidence="7 8">
    <name type="scientific">Zopfia rhizophila CBS 207.26</name>
    <dbReference type="NCBI Taxonomy" id="1314779"/>
    <lineage>
        <taxon>Eukaryota</taxon>
        <taxon>Fungi</taxon>
        <taxon>Dikarya</taxon>
        <taxon>Ascomycota</taxon>
        <taxon>Pezizomycotina</taxon>
        <taxon>Dothideomycetes</taxon>
        <taxon>Dothideomycetes incertae sedis</taxon>
        <taxon>Zopfiaceae</taxon>
        <taxon>Zopfia</taxon>
    </lineage>
</organism>
<evidence type="ECO:0000313" key="7">
    <source>
        <dbReference type="EMBL" id="KAF2195931.1"/>
    </source>
</evidence>
<dbReference type="GO" id="GO:0019185">
    <property type="term" value="C:snRNA-activating protein complex"/>
    <property type="evidence" value="ECO:0007669"/>
    <property type="project" value="TreeGrafter"/>
</dbReference>
<evidence type="ECO:0000256" key="4">
    <source>
        <dbReference type="ARBA" id="ARBA00023242"/>
    </source>
</evidence>
<dbReference type="PANTHER" id="PTHR46621:SF1">
    <property type="entry name" value="SNRNA-ACTIVATING PROTEIN COMPLEX SUBUNIT 4"/>
    <property type="match status" value="1"/>
</dbReference>
<dbReference type="AlphaFoldDB" id="A0A6A6EXA9"/>
<evidence type="ECO:0000313" key="8">
    <source>
        <dbReference type="Proteomes" id="UP000800200"/>
    </source>
</evidence>
<dbReference type="GO" id="GO:0042795">
    <property type="term" value="P:snRNA transcription by RNA polymerase II"/>
    <property type="evidence" value="ECO:0007669"/>
    <property type="project" value="TreeGrafter"/>
</dbReference>
<gene>
    <name evidence="7" type="ORF">K469DRAFT_491100</name>
</gene>
<dbReference type="GO" id="GO:0042796">
    <property type="term" value="P:snRNA transcription by RNA polymerase III"/>
    <property type="evidence" value="ECO:0007669"/>
    <property type="project" value="TreeGrafter"/>
</dbReference>
<dbReference type="GO" id="GO:0000978">
    <property type="term" value="F:RNA polymerase II cis-regulatory region sequence-specific DNA binding"/>
    <property type="evidence" value="ECO:0007669"/>
    <property type="project" value="TreeGrafter"/>
</dbReference>
<feature type="domain" description="Myb-like" evidence="5">
    <location>
        <begin position="54"/>
        <end position="104"/>
    </location>
</feature>
<accession>A0A6A6EXA9</accession>
<dbReference type="SMART" id="SM00717">
    <property type="entry name" value="SANT"/>
    <property type="match status" value="3"/>
</dbReference>
<feature type="domain" description="Myb-like" evidence="5">
    <location>
        <begin position="105"/>
        <end position="151"/>
    </location>
</feature>
<keyword evidence="1" id="KW-0805">Transcription regulation</keyword>
<feature type="domain" description="HTH myb-type" evidence="6">
    <location>
        <begin position="54"/>
        <end position="108"/>
    </location>
</feature>
<dbReference type="InterPro" id="IPR001005">
    <property type="entry name" value="SANT/Myb"/>
</dbReference>
<name>A0A6A6EXA9_9PEZI</name>
<protein>
    <recommendedName>
        <fullName evidence="9">Homeodomain-like protein</fullName>
    </recommendedName>
</protein>
<reference evidence="7" key="1">
    <citation type="journal article" date="2020" name="Stud. Mycol.">
        <title>101 Dothideomycetes genomes: a test case for predicting lifestyles and emergence of pathogens.</title>
        <authorList>
            <person name="Haridas S."/>
            <person name="Albert R."/>
            <person name="Binder M."/>
            <person name="Bloem J."/>
            <person name="Labutti K."/>
            <person name="Salamov A."/>
            <person name="Andreopoulos B."/>
            <person name="Baker S."/>
            <person name="Barry K."/>
            <person name="Bills G."/>
            <person name="Bluhm B."/>
            <person name="Cannon C."/>
            <person name="Castanera R."/>
            <person name="Culley D."/>
            <person name="Daum C."/>
            <person name="Ezra D."/>
            <person name="Gonzalez J."/>
            <person name="Henrissat B."/>
            <person name="Kuo A."/>
            <person name="Liang C."/>
            <person name="Lipzen A."/>
            <person name="Lutzoni F."/>
            <person name="Magnuson J."/>
            <person name="Mondo S."/>
            <person name="Nolan M."/>
            <person name="Ohm R."/>
            <person name="Pangilinan J."/>
            <person name="Park H.-J."/>
            <person name="Ramirez L."/>
            <person name="Alfaro M."/>
            <person name="Sun H."/>
            <person name="Tritt A."/>
            <person name="Yoshinaga Y."/>
            <person name="Zwiers L.-H."/>
            <person name="Turgeon B."/>
            <person name="Goodwin S."/>
            <person name="Spatafora J."/>
            <person name="Crous P."/>
            <person name="Grigoriev I."/>
        </authorList>
    </citation>
    <scope>NUCLEOTIDE SEQUENCE</scope>
    <source>
        <strain evidence="7">CBS 207.26</strain>
    </source>
</reference>
<feature type="domain" description="HTH myb-type" evidence="6">
    <location>
        <begin position="1"/>
        <end position="50"/>
    </location>
</feature>
<dbReference type="SUPFAM" id="SSF46689">
    <property type="entry name" value="Homeodomain-like"/>
    <property type="match status" value="2"/>
</dbReference>
<dbReference type="GO" id="GO:0001006">
    <property type="term" value="F:RNA polymerase III type 3 promoter sequence-specific DNA binding"/>
    <property type="evidence" value="ECO:0007669"/>
    <property type="project" value="TreeGrafter"/>
</dbReference>
<keyword evidence="8" id="KW-1185">Reference proteome</keyword>
<feature type="domain" description="HTH myb-type" evidence="6">
    <location>
        <begin position="112"/>
        <end position="151"/>
    </location>
</feature>
<dbReference type="Pfam" id="PF13921">
    <property type="entry name" value="Myb_DNA-bind_6"/>
    <property type="match status" value="1"/>
</dbReference>
<proteinExistence type="predicted"/>
<dbReference type="InterPro" id="IPR051575">
    <property type="entry name" value="Myb-like_DNA-bd"/>
</dbReference>
<dbReference type="PROSITE" id="PS50090">
    <property type="entry name" value="MYB_LIKE"/>
    <property type="match status" value="3"/>
</dbReference>
<evidence type="ECO:0000259" key="6">
    <source>
        <dbReference type="PROSITE" id="PS51294"/>
    </source>
</evidence>
<evidence type="ECO:0000256" key="1">
    <source>
        <dbReference type="ARBA" id="ARBA00023015"/>
    </source>
</evidence>
<feature type="domain" description="Myb-like" evidence="5">
    <location>
        <begin position="7"/>
        <end position="53"/>
    </location>
</feature>
<evidence type="ECO:0000256" key="3">
    <source>
        <dbReference type="ARBA" id="ARBA00023163"/>
    </source>
</evidence>
<dbReference type="Proteomes" id="UP000800200">
    <property type="component" value="Unassembled WGS sequence"/>
</dbReference>
<feature type="non-terminal residue" evidence="7">
    <location>
        <position position="151"/>
    </location>
</feature>
<dbReference type="InterPro" id="IPR009057">
    <property type="entry name" value="Homeodomain-like_sf"/>
</dbReference>
<dbReference type="Pfam" id="PF00249">
    <property type="entry name" value="Myb_DNA-binding"/>
    <property type="match status" value="1"/>
</dbReference>
<dbReference type="CDD" id="cd00167">
    <property type="entry name" value="SANT"/>
    <property type="match status" value="3"/>
</dbReference>
<dbReference type="PANTHER" id="PTHR46621">
    <property type="entry name" value="SNRNA-ACTIVATING PROTEIN COMPLEX SUBUNIT 4"/>
    <property type="match status" value="1"/>
</dbReference>
<evidence type="ECO:0000256" key="2">
    <source>
        <dbReference type="ARBA" id="ARBA00023125"/>
    </source>
</evidence>